<accession>A0A9Y1BSX5</accession>
<dbReference type="Proteomes" id="UP001200513">
    <property type="component" value="Chromosome"/>
</dbReference>
<dbReference type="EMBL" id="CP084167">
    <property type="protein sequence ID" value="UJG44633.1"/>
    <property type="molecule type" value="Genomic_DNA"/>
</dbReference>
<proteinExistence type="predicted"/>
<sequence length="57" mass="6526">MSIKRPDAYICIDCNHRFNDEDKIMEKVQIDGIFTLKVVCPKCHSPNIKTTISGKTE</sequence>
<dbReference type="AlphaFoldDB" id="A0A9Y1BSX5"/>
<gene>
    <name evidence="1" type="ORF">K9W46_05500</name>
</gene>
<evidence type="ECO:0000313" key="1">
    <source>
        <dbReference type="EMBL" id="UJG44633.1"/>
    </source>
</evidence>
<organism evidence="1">
    <name type="scientific">Candidatus Heimdallarchaeum endolithica</name>
    <dbReference type="NCBI Taxonomy" id="2876572"/>
    <lineage>
        <taxon>Archaea</taxon>
        <taxon>Promethearchaeati</taxon>
        <taxon>Candidatus Heimdallarchaeota</taxon>
        <taxon>Candidatus Heimdallarchaeia (ex Rinke et al. 2021) (nom. nud.)</taxon>
        <taxon>Candidatus Heimdallarchaeales</taxon>
        <taxon>Candidatus Heimdallarchaeaceae</taxon>
        <taxon>Candidatus Heimdallarchaeum</taxon>
    </lineage>
</organism>
<protein>
    <submittedName>
        <fullName evidence="1">Uncharacterized protein</fullName>
    </submittedName>
</protein>
<name>A0A9Y1BSX5_9ARCH</name>
<reference evidence="1" key="1">
    <citation type="journal article" date="2022" name="Nat. Microbiol.">
        <title>Unique mobile elements and scalable gene flow at the prokaryote-eukaryote boundary revealed by circularized Asgard archaea genomes.</title>
        <authorList>
            <person name="Wu F."/>
            <person name="Speth D.R."/>
            <person name="Philosof A."/>
            <person name="Cremiere A."/>
            <person name="Narayanan A."/>
            <person name="Barco R.A."/>
            <person name="Connon S.A."/>
            <person name="Amend J.P."/>
            <person name="Antoshechkin I.A."/>
            <person name="Orphan V.J."/>
        </authorList>
    </citation>
    <scope>NUCLEOTIDE SEQUENCE</scope>
    <source>
        <strain evidence="1">PR6</strain>
    </source>
</reference>